<proteinExistence type="predicted"/>
<evidence type="ECO:0000313" key="1">
    <source>
        <dbReference type="EMBL" id="JAH03857.1"/>
    </source>
</evidence>
<reference evidence="1" key="1">
    <citation type="submission" date="2014-11" db="EMBL/GenBank/DDBJ databases">
        <authorList>
            <person name="Amaro Gonzalez C."/>
        </authorList>
    </citation>
    <scope>NUCLEOTIDE SEQUENCE</scope>
</reference>
<organism evidence="1">
    <name type="scientific">Anguilla anguilla</name>
    <name type="common">European freshwater eel</name>
    <name type="synonym">Muraena anguilla</name>
    <dbReference type="NCBI Taxonomy" id="7936"/>
    <lineage>
        <taxon>Eukaryota</taxon>
        <taxon>Metazoa</taxon>
        <taxon>Chordata</taxon>
        <taxon>Craniata</taxon>
        <taxon>Vertebrata</taxon>
        <taxon>Euteleostomi</taxon>
        <taxon>Actinopterygii</taxon>
        <taxon>Neopterygii</taxon>
        <taxon>Teleostei</taxon>
        <taxon>Anguilliformes</taxon>
        <taxon>Anguillidae</taxon>
        <taxon>Anguilla</taxon>
    </lineage>
</organism>
<protein>
    <submittedName>
        <fullName evidence="1">Uncharacterized protein</fullName>
    </submittedName>
</protein>
<name>A0A0E9PHW6_ANGAN</name>
<accession>A0A0E9PHW6</accession>
<reference evidence="1" key="2">
    <citation type="journal article" date="2015" name="Fish Shellfish Immunol.">
        <title>Early steps in the European eel (Anguilla anguilla)-Vibrio vulnificus interaction in the gills: Role of the RtxA13 toxin.</title>
        <authorList>
            <person name="Callol A."/>
            <person name="Pajuelo D."/>
            <person name="Ebbesson L."/>
            <person name="Teles M."/>
            <person name="MacKenzie S."/>
            <person name="Amaro C."/>
        </authorList>
    </citation>
    <scope>NUCLEOTIDE SEQUENCE</scope>
</reference>
<sequence>MSPKVNSSPSSDNVGSMFSADIKYSPPSIFARLSYPILLFRTTLRSGTAPSESVWSLSFKKRVPLGRKL</sequence>
<dbReference type="EMBL" id="GBXM01104720">
    <property type="protein sequence ID" value="JAH03857.1"/>
    <property type="molecule type" value="Transcribed_RNA"/>
</dbReference>
<dbReference type="AlphaFoldDB" id="A0A0E9PHW6"/>